<keyword evidence="2" id="KW-0472">Membrane</keyword>
<dbReference type="AlphaFoldDB" id="A0A1W2BIQ9"/>
<dbReference type="STRING" id="151894.SAMN04488524_2397"/>
<keyword evidence="2" id="KW-0812">Transmembrane</keyword>
<keyword evidence="2" id="KW-1133">Transmembrane helix</keyword>
<dbReference type="RefSeq" id="WP_084238775.1">
    <property type="nucleotide sequence ID" value="NZ_FWXT01000001.1"/>
</dbReference>
<keyword evidence="4" id="KW-1185">Reference proteome</keyword>
<accession>A0A1W2BIQ9</accession>
<evidence type="ECO:0000256" key="2">
    <source>
        <dbReference type="SAM" id="Phobius"/>
    </source>
</evidence>
<feature type="transmembrane region" description="Helical" evidence="2">
    <location>
        <begin position="12"/>
        <end position="32"/>
    </location>
</feature>
<sequence length="594" mass="67231">MADKKANYRFWKWVGGILCALLIIVGAAAWYLSAKWKPIITTKLKAAVYDKSRHLYTLEFKDVSINPLTGSAALHEVSLLPDTGVYRQLKMADLAPANIFQLKLKKLQISRLGILTAWFKKKIAMNAIVLENPSINMVHYQIRKKRDKDTTDLYKMIAEQFRSLHVRTIRVVNADFDYIDGATSKKLNSVKHLNLYIDDFLVDSLSHSDTLRSYYAKDIRFELTGYRSLSKDKMYTMKVDSVKGSVKEKSITVTGFQMIPMYPELEFSRRYTYGKDRYDLLFNKISVTGMDFARLDADGSVHAKALSLGPAKVGIFVNRELPPPPNFNKVRNFPHVALKRLGVSAIIDTVKLKNIDLAYTEYNPISQKKGTAYFQNIKGNILNVTNDSLQLSRNNHAIAELSALAMKTSQIDVRIDFNLTAKNAAFSYRGRVGSMNMKTLNPMARDMGLVEIESGQMQKADFNINANAGGSSGTVNFYYTDLKIKLLKEGEEGLPAKKKSFLSFLANELLIKDANPAKGEVARTARISFQRTPAASFFNLMWKSFFIGMREIVGIGVVPVKTPEEAMEKVKDKKQERKEKREAKKQERLKKKGE</sequence>
<evidence type="ECO:0000313" key="4">
    <source>
        <dbReference type="Proteomes" id="UP000192756"/>
    </source>
</evidence>
<protein>
    <recommendedName>
        <fullName evidence="5">DUF748 domain-containing protein</fullName>
    </recommendedName>
</protein>
<dbReference type="Proteomes" id="UP000192756">
    <property type="component" value="Unassembled WGS sequence"/>
</dbReference>
<feature type="region of interest" description="Disordered" evidence="1">
    <location>
        <begin position="566"/>
        <end position="594"/>
    </location>
</feature>
<dbReference type="OrthoDB" id="814802at2"/>
<proteinExistence type="predicted"/>
<gene>
    <name evidence="3" type="ORF">SAMN04488524_2397</name>
</gene>
<evidence type="ECO:0000313" key="3">
    <source>
        <dbReference type="EMBL" id="SMC72835.1"/>
    </source>
</evidence>
<evidence type="ECO:0008006" key="5">
    <source>
        <dbReference type="Google" id="ProtNLM"/>
    </source>
</evidence>
<name>A0A1W2BIQ9_9SPHI</name>
<reference evidence="4" key="1">
    <citation type="submission" date="2017-04" db="EMBL/GenBank/DDBJ databases">
        <authorList>
            <person name="Varghese N."/>
            <person name="Submissions S."/>
        </authorList>
    </citation>
    <scope>NUCLEOTIDE SEQUENCE [LARGE SCALE GENOMIC DNA]</scope>
    <source>
        <strain evidence="4">DSM 12126</strain>
    </source>
</reference>
<dbReference type="EMBL" id="FWXT01000001">
    <property type="protein sequence ID" value="SMC72835.1"/>
    <property type="molecule type" value="Genomic_DNA"/>
</dbReference>
<evidence type="ECO:0000256" key="1">
    <source>
        <dbReference type="SAM" id="MobiDB-lite"/>
    </source>
</evidence>
<organism evidence="3 4">
    <name type="scientific">Pedobacter africanus</name>
    <dbReference type="NCBI Taxonomy" id="151894"/>
    <lineage>
        <taxon>Bacteria</taxon>
        <taxon>Pseudomonadati</taxon>
        <taxon>Bacteroidota</taxon>
        <taxon>Sphingobacteriia</taxon>
        <taxon>Sphingobacteriales</taxon>
        <taxon>Sphingobacteriaceae</taxon>
        <taxon>Pedobacter</taxon>
    </lineage>
</organism>